<dbReference type="SMART" id="SM00984">
    <property type="entry name" value="UDPG_MGDP_dh_C"/>
    <property type="match status" value="1"/>
</dbReference>
<dbReference type="InterPro" id="IPR036291">
    <property type="entry name" value="NAD(P)-bd_dom_sf"/>
</dbReference>
<dbReference type="Pfam" id="PF03721">
    <property type="entry name" value="UDPG_MGDP_dh_N"/>
    <property type="match status" value="1"/>
</dbReference>
<dbReference type="PIRSF" id="PIRSF000124">
    <property type="entry name" value="UDPglc_GDPman_dh"/>
    <property type="match status" value="1"/>
</dbReference>
<dbReference type="PIRSF" id="PIRSF500136">
    <property type="entry name" value="UDP_ManNAc_DH"/>
    <property type="match status" value="1"/>
</dbReference>
<dbReference type="GO" id="GO:0016616">
    <property type="term" value="F:oxidoreductase activity, acting on the CH-OH group of donors, NAD or NADP as acceptor"/>
    <property type="evidence" value="ECO:0007669"/>
    <property type="project" value="InterPro"/>
</dbReference>
<dbReference type="InterPro" id="IPR028359">
    <property type="entry name" value="UDP_ManNAc/GlcNAc_DH"/>
</dbReference>
<feature type="non-terminal residue" evidence="4">
    <location>
        <position position="1"/>
    </location>
</feature>
<organism evidence="4">
    <name type="scientific">marine metagenome</name>
    <dbReference type="NCBI Taxonomy" id="408172"/>
    <lineage>
        <taxon>unclassified sequences</taxon>
        <taxon>metagenomes</taxon>
        <taxon>ecological metagenomes</taxon>
    </lineage>
</organism>
<name>A0A382B7N9_9ZZZZ</name>
<dbReference type="InterPro" id="IPR014026">
    <property type="entry name" value="UDP-Glc/GDP-Man_DH_dimer"/>
</dbReference>
<dbReference type="PANTHER" id="PTHR43491">
    <property type="entry name" value="UDP-N-ACETYL-D-MANNOSAMINE DEHYDROGENASE"/>
    <property type="match status" value="1"/>
</dbReference>
<dbReference type="Gene3D" id="3.40.50.720">
    <property type="entry name" value="NAD(P)-binding Rossmann-like Domain"/>
    <property type="match status" value="2"/>
</dbReference>
<evidence type="ECO:0000259" key="3">
    <source>
        <dbReference type="SMART" id="SM00984"/>
    </source>
</evidence>
<evidence type="ECO:0000313" key="4">
    <source>
        <dbReference type="EMBL" id="SVB09709.1"/>
    </source>
</evidence>
<dbReference type="SUPFAM" id="SSF52413">
    <property type="entry name" value="UDP-glucose/GDP-mannose dehydrogenase C-terminal domain"/>
    <property type="match status" value="1"/>
</dbReference>
<dbReference type="GO" id="GO:0016628">
    <property type="term" value="F:oxidoreductase activity, acting on the CH-CH group of donors, NAD or NADP as acceptor"/>
    <property type="evidence" value="ECO:0007669"/>
    <property type="project" value="InterPro"/>
</dbReference>
<keyword evidence="1" id="KW-0560">Oxidoreductase</keyword>
<accession>A0A382B7N9</accession>
<dbReference type="InterPro" id="IPR014027">
    <property type="entry name" value="UDP-Glc/GDP-Man_DH_C"/>
</dbReference>
<dbReference type="InterPro" id="IPR001732">
    <property type="entry name" value="UDP-Glc/GDP-Man_DH_N"/>
</dbReference>
<dbReference type="GO" id="GO:0051287">
    <property type="term" value="F:NAD binding"/>
    <property type="evidence" value="ECO:0007669"/>
    <property type="project" value="InterPro"/>
</dbReference>
<dbReference type="InterPro" id="IPR017476">
    <property type="entry name" value="UDP-Glc/GDP-Man"/>
</dbReference>
<dbReference type="SUPFAM" id="SSF51735">
    <property type="entry name" value="NAD(P)-binding Rossmann-fold domains"/>
    <property type="match status" value="1"/>
</dbReference>
<feature type="domain" description="UDP-glucose/GDP-mannose dehydrogenase C-terminal" evidence="3">
    <location>
        <begin position="269"/>
        <end position="364"/>
    </location>
</feature>
<dbReference type="Pfam" id="PF03720">
    <property type="entry name" value="UDPG_MGDP_dh_C"/>
    <property type="match status" value="1"/>
</dbReference>
<protein>
    <recommendedName>
        <fullName evidence="3">UDP-glucose/GDP-mannose dehydrogenase C-terminal domain-containing protein</fullName>
    </recommendedName>
</protein>
<dbReference type="GO" id="GO:0000271">
    <property type="term" value="P:polysaccharide biosynthetic process"/>
    <property type="evidence" value="ECO:0007669"/>
    <property type="project" value="InterPro"/>
</dbReference>
<dbReference type="EMBL" id="UINC01028547">
    <property type="protein sequence ID" value="SVB09709.1"/>
    <property type="molecule type" value="Genomic_DNA"/>
</dbReference>
<dbReference type="InterPro" id="IPR036220">
    <property type="entry name" value="UDP-Glc/GDP-Man_DH_C_sf"/>
</dbReference>
<gene>
    <name evidence="4" type="ORF">METZ01_LOCUS162563</name>
</gene>
<dbReference type="AlphaFoldDB" id="A0A382B7N9"/>
<dbReference type="PANTHER" id="PTHR43491:SF1">
    <property type="entry name" value="UDP-N-ACETYL-D-MANNOSAMINE DEHYDROGENASE"/>
    <property type="match status" value="1"/>
</dbReference>
<dbReference type="SUPFAM" id="SSF48179">
    <property type="entry name" value="6-phosphogluconate dehydrogenase C-terminal domain-like"/>
    <property type="match status" value="1"/>
</dbReference>
<dbReference type="NCBIfam" id="TIGR03026">
    <property type="entry name" value="NDP-sugDHase"/>
    <property type="match status" value="1"/>
</dbReference>
<dbReference type="Pfam" id="PF00984">
    <property type="entry name" value="UDPG_MGDP_dh"/>
    <property type="match status" value="1"/>
</dbReference>
<dbReference type="InterPro" id="IPR008927">
    <property type="entry name" value="6-PGluconate_DH-like_C_sf"/>
</dbReference>
<sequence>DVMDEEVATMRNQGFEATSSETQLVGTDVFIICVPTPLSSDGVPDLSAVVDVSSRIAGMLRPGCLVVLESTTYPGTTEGTVRPLLEEGSGLTAGTEFSLAYSPERIDPGNSFYGLKNTPKIVGGLTPTCTEKAVEFYGQIVDEVVTTAGLAEAELAKLLENTYRHVNIALVNEMAIFCHELGVDLWSAIDAAKTKPFGFEAFYPGPGVGGHCIPIDPNYLSWIVRSIGYRFRLVELAQEVSERMPTYVVRRVQDALNTDGKSVKGSNILLLGVTYKADVGDIRETPTTPIVSQLLSMGAEVRYFDPYVDEFVVEGCGLSGEPNLAKAMAHTDVAVLIQAHRQIVDSDALALAPRILDTRGVLEGDNVERL</sequence>
<evidence type="ECO:0000256" key="1">
    <source>
        <dbReference type="ARBA" id="ARBA00023002"/>
    </source>
</evidence>
<keyword evidence="2" id="KW-0520">NAD</keyword>
<evidence type="ECO:0000256" key="2">
    <source>
        <dbReference type="ARBA" id="ARBA00023027"/>
    </source>
</evidence>
<reference evidence="4" key="1">
    <citation type="submission" date="2018-05" db="EMBL/GenBank/DDBJ databases">
        <authorList>
            <person name="Lanie J.A."/>
            <person name="Ng W.-L."/>
            <person name="Kazmierczak K.M."/>
            <person name="Andrzejewski T.M."/>
            <person name="Davidsen T.M."/>
            <person name="Wayne K.J."/>
            <person name="Tettelin H."/>
            <person name="Glass J.I."/>
            <person name="Rusch D."/>
            <person name="Podicherti R."/>
            <person name="Tsui H.-C.T."/>
            <person name="Winkler M.E."/>
        </authorList>
    </citation>
    <scope>NUCLEOTIDE SEQUENCE</scope>
</reference>
<proteinExistence type="predicted"/>